<evidence type="ECO:0008006" key="4">
    <source>
        <dbReference type="Google" id="ProtNLM"/>
    </source>
</evidence>
<organism evidence="2 3">
    <name type="scientific">Microbacterium suwonense</name>
    <dbReference type="NCBI Taxonomy" id="683047"/>
    <lineage>
        <taxon>Bacteria</taxon>
        <taxon>Bacillati</taxon>
        <taxon>Actinomycetota</taxon>
        <taxon>Actinomycetes</taxon>
        <taxon>Micrococcales</taxon>
        <taxon>Microbacteriaceae</taxon>
        <taxon>Microbacterium</taxon>
    </lineage>
</organism>
<reference evidence="3" key="1">
    <citation type="journal article" date="2019" name="Int. J. Syst. Evol. Microbiol.">
        <title>The Global Catalogue of Microorganisms (GCM) 10K type strain sequencing project: providing services to taxonomists for standard genome sequencing and annotation.</title>
        <authorList>
            <consortium name="The Broad Institute Genomics Platform"/>
            <consortium name="The Broad Institute Genome Sequencing Center for Infectious Disease"/>
            <person name="Wu L."/>
            <person name="Ma J."/>
        </authorList>
    </citation>
    <scope>NUCLEOTIDE SEQUENCE [LARGE SCALE GENOMIC DNA]</scope>
    <source>
        <strain evidence="3">NBRC 106310</strain>
    </source>
</reference>
<evidence type="ECO:0000256" key="1">
    <source>
        <dbReference type="SAM" id="MobiDB-lite"/>
    </source>
</evidence>
<dbReference type="InterPro" id="IPR018561">
    <property type="entry name" value="AosR"/>
</dbReference>
<dbReference type="RefSeq" id="WP_286302221.1">
    <property type="nucleotide sequence ID" value="NZ_AP027728.1"/>
</dbReference>
<evidence type="ECO:0000313" key="3">
    <source>
        <dbReference type="Proteomes" id="UP001321543"/>
    </source>
</evidence>
<proteinExistence type="predicted"/>
<dbReference type="Pfam" id="PF09438">
    <property type="entry name" value="DUF2017"/>
    <property type="match status" value="1"/>
</dbReference>
<protein>
    <recommendedName>
        <fullName evidence="4">DUF2017 domain-containing protein</fullName>
    </recommendedName>
</protein>
<name>A0ABM8FSI4_9MICO</name>
<feature type="region of interest" description="Disordered" evidence="1">
    <location>
        <begin position="36"/>
        <end position="56"/>
    </location>
</feature>
<sequence>MSGGALNVAFAEIEGRHLLAVVDEFITLLDGPRDGDDDALNRLTPNPYPNDRDAAGEYRRSTREELLDQRLVDALAVRTALDGFEAEQTADVATDVTVPRSELDAWLRTLSAIRLVLASRLGIDKDDAHDPDDVRFGTYDWLGYRLELLVQLADQHDAR</sequence>
<dbReference type="Proteomes" id="UP001321543">
    <property type="component" value="Chromosome"/>
</dbReference>
<keyword evidence="3" id="KW-1185">Reference proteome</keyword>
<accession>A0ABM8FSI4</accession>
<evidence type="ECO:0000313" key="2">
    <source>
        <dbReference type="EMBL" id="BDZ38383.1"/>
    </source>
</evidence>
<gene>
    <name evidence="2" type="ORF">GCM10025863_09970</name>
</gene>
<dbReference type="EMBL" id="AP027728">
    <property type="protein sequence ID" value="BDZ38383.1"/>
    <property type="molecule type" value="Genomic_DNA"/>
</dbReference>